<keyword evidence="3" id="KW-0145">Chemotaxis</keyword>
<evidence type="ECO:0000256" key="8">
    <source>
        <dbReference type="ARBA" id="ARBA00023224"/>
    </source>
</evidence>
<dbReference type="PANTHER" id="PTHR32089">
    <property type="entry name" value="METHYL-ACCEPTING CHEMOTAXIS PROTEIN MCPB"/>
    <property type="match status" value="1"/>
</dbReference>
<name>A0A857C557_9HYPH</name>
<keyword evidence="7 11" id="KW-0472">Membrane</keyword>
<protein>
    <submittedName>
        <fullName evidence="15">HAMP domain-containing protein</fullName>
    </submittedName>
</protein>
<evidence type="ECO:0000256" key="9">
    <source>
        <dbReference type="ARBA" id="ARBA00029447"/>
    </source>
</evidence>
<evidence type="ECO:0000256" key="4">
    <source>
        <dbReference type="ARBA" id="ARBA00022519"/>
    </source>
</evidence>
<organism evidence="15 16">
    <name type="scientific">Stappia indica</name>
    <dbReference type="NCBI Taxonomy" id="538381"/>
    <lineage>
        <taxon>Bacteria</taxon>
        <taxon>Pseudomonadati</taxon>
        <taxon>Pseudomonadota</taxon>
        <taxon>Alphaproteobacteria</taxon>
        <taxon>Hyphomicrobiales</taxon>
        <taxon>Stappiaceae</taxon>
        <taxon>Stappia</taxon>
    </lineage>
</organism>
<feature type="transmembrane region" description="Helical" evidence="11">
    <location>
        <begin position="12"/>
        <end position="30"/>
    </location>
</feature>
<keyword evidence="6 11" id="KW-1133">Transmembrane helix</keyword>
<dbReference type="InterPro" id="IPR033479">
    <property type="entry name" value="dCache_1"/>
</dbReference>
<comment type="subcellular location">
    <subcellularLocation>
        <location evidence="1">Cell inner membrane</location>
        <topology evidence="1">Multi-pass membrane protein</topology>
    </subcellularLocation>
</comment>
<accession>A0A857C557</accession>
<comment type="similarity">
    <text evidence="9">Belongs to the methyl-accepting chemotaxis (MCP) protein family.</text>
</comment>
<proteinExistence type="inferred from homology"/>
<dbReference type="Pfam" id="PF00015">
    <property type="entry name" value="MCPsignal"/>
    <property type="match status" value="1"/>
</dbReference>
<evidence type="ECO:0000259" key="13">
    <source>
        <dbReference type="PROSITE" id="PS50192"/>
    </source>
</evidence>
<dbReference type="InterPro" id="IPR004089">
    <property type="entry name" value="MCPsignal_dom"/>
</dbReference>
<dbReference type="SMART" id="SM00304">
    <property type="entry name" value="HAMP"/>
    <property type="match status" value="1"/>
</dbReference>
<evidence type="ECO:0000256" key="5">
    <source>
        <dbReference type="ARBA" id="ARBA00022692"/>
    </source>
</evidence>
<dbReference type="PROSITE" id="PS50192">
    <property type="entry name" value="T_SNARE"/>
    <property type="match status" value="1"/>
</dbReference>
<feature type="transmembrane region" description="Helical" evidence="11">
    <location>
        <begin position="345"/>
        <end position="368"/>
    </location>
</feature>
<feature type="domain" description="HAMP" evidence="14">
    <location>
        <begin position="369"/>
        <end position="422"/>
    </location>
</feature>
<evidence type="ECO:0000313" key="16">
    <source>
        <dbReference type="Proteomes" id="UP000435648"/>
    </source>
</evidence>
<dbReference type="InterPro" id="IPR003660">
    <property type="entry name" value="HAMP_dom"/>
</dbReference>
<dbReference type="SUPFAM" id="SSF58104">
    <property type="entry name" value="Methyl-accepting chemotaxis protein (MCP) signaling domain"/>
    <property type="match status" value="1"/>
</dbReference>
<keyword evidence="5 11" id="KW-0812">Transmembrane</keyword>
<reference evidence="15 16" key="1">
    <citation type="submission" date="2019-12" db="EMBL/GenBank/DDBJ databases">
        <title>The genome of Stappia indica PHM037.</title>
        <authorList>
            <person name="Kacar D."/>
            <person name="Galan B."/>
            <person name="Canedo L."/>
            <person name="Rodriguez P."/>
            <person name="de la Calle F."/>
            <person name="Garcia J.L."/>
        </authorList>
    </citation>
    <scope>NUCLEOTIDE SEQUENCE [LARGE SCALE GENOMIC DNA]</scope>
    <source>
        <strain evidence="15 16">PHM037</strain>
    </source>
</reference>
<dbReference type="CDD" id="cd18774">
    <property type="entry name" value="PDC2_HK_sensor"/>
    <property type="match status" value="1"/>
</dbReference>
<evidence type="ECO:0000256" key="10">
    <source>
        <dbReference type="PROSITE-ProRule" id="PRU00284"/>
    </source>
</evidence>
<evidence type="ECO:0000256" key="1">
    <source>
        <dbReference type="ARBA" id="ARBA00004429"/>
    </source>
</evidence>
<dbReference type="GO" id="GO:0006935">
    <property type="term" value="P:chemotaxis"/>
    <property type="evidence" value="ECO:0007669"/>
    <property type="project" value="UniProtKB-KW"/>
</dbReference>
<evidence type="ECO:0000256" key="7">
    <source>
        <dbReference type="ARBA" id="ARBA00023136"/>
    </source>
</evidence>
<evidence type="ECO:0000259" key="14">
    <source>
        <dbReference type="PROSITE" id="PS50885"/>
    </source>
</evidence>
<evidence type="ECO:0000256" key="2">
    <source>
        <dbReference type="ARBA" id="ARBA00022475"/>
    </source>
</evidence>
<dbReference type="Gene3D" id="3.30.450.20">
    <property type="entry name" value="PAS domain"/>
    <property type="match status" value="1"/>
</dbReference>
<dbReference type="KEGG" id="siw:GH266_06095"/>
<keyword evidence="4" id="KW-0997">Cell inner membrane</keyword>
<dbReference type="EMBL" id="CP046908">
    <property type="protein sequence ID" value="QGZ34120.1"/>
    <property type="molecule type" value="Genomic_DNA"/>
</dbReference>
<evidence type="ECO:0000256" key="11">
    <source>
        <dbReference type="SAM" id="Phobius"/>
    </source>
</evidence>
<dbReference type="SMART" id="SM00283">
    <property type="entry name" value="MA"/>
    <property type="match status" value="1"/>
</dbReference>
<dbReference type="Gene3D" id="1.10.8.500">
    <property type="entry name" value="HAMP domain in histidine kinase"/>
    <property type="match status" value="1"/>
</dbReference>
<dbReference type="GO" id="GO:0005886">
    <property type="term" value="C:plasma membrane"/>
    <property type="evidence" value="ECO:0007669"/>
    <property type="project" value="UniProtKB-SubCell"/>
</dbReference>
<keyword evidence="8 10" id="KW-0807">Transducer</keyword>
<dbReference type="Pfam" id="PF00672">
    <property type="entry name" value="HAMP"/>
    <property type="match status" value="1"/>
</dbReference>
<sequence length="719" mass="76008">MKSLRISHKIPLMVAVAVAMATAITAVVGYDASRKELYQSSLEAMRATAASRKSELSSYLESIDEDIAVLASNATVHDALARMRDAYGEVLAASGSNDALRKAYIDGNPHPAGEKQKLDNADDGSAYSQLHAALHPWFRKVQEARGYYDIFLIDASGNVVYTVFKEADFGTNLLSGEWRGTGLAEAFAKVRDNPQAENAAFVDFAPYAPSAGVPASFIASPLLDANGGFDGALVFQMPIDRINAVMTNAIGLGETGETYIVGSDFLMRSESRFRKQGEPSEILVRKSDTPSTRAALAGETDVAVSTDYRGHPVVASYTPVRFHEAQWALLSEIDLAEIQAPINAMALRFTLIGSVVVLVMGIGGFLFARTISRPITRMNVAMREIAGGDLSIEVPDTHRKDEIGEMAVAVQVFKDNALEVKRLEAEQAETQARIDAEARAARAKLADDFQSAIGGIVETVASAATEMLAAANSLSEGAADTSQRSQVVASAAEEASSNVQAVSSAAEELSSSISEIGRQMEESQSISQTAVESIDTTNAKVGELSTAADRIGEVIALIQAIAEQTNLLALNATIEAARAGDAGKGFAVVAAEVKSLANQTARATEEIGDQIKDIQNSTRGTVSAITEIGRTVREMNKVSTAISGAVTQQDAATQEIASNISQVSSGMTEVSSTIVMVNTAAQETGASSSQLLASASELSNQAEMLRREVDTFLSTVRAA</sequence>
<dbReference type="CDD" id="cd06225">
    <property type="entry name" value="HAMP"/>
    <property type="match status" value="1"/>
</dbReference>
<gene>
    <name evidence="15" type="ORF">GH266_06095</name>
</gene>
<dbReference type="GO" id="GO:0007165">
    <property type="term" value="P:signal transduction"/>
    <property type="evidence" value="ECO:0007669"/>
    <property type="project" value="UniProtKB-KW"/>
</dbReference>
<evidence type="ECO:0000256" key="6">
    <source>
        <dbReference type="ARBA" id="ARBA00022989"/>
    </source>
</evidence>
<dbReference type="PANTHER" id="PTHR32089:SF112">
    <property type="entry name" value="LYSOZYME-LIKE PROTEIN-RELATED"/>
    <property type="match status" value="1"/>
</dbReference>
<feature type="domain" description="Methyl-accepting transducer" evidence="12">
    <location>
        <begin position="456"/>
        <end position="699"/>
    </location>
</feature>
<dbReference type="PROSITE" id="PS50111">
    <property type="entry name" value="CHEMOTAXIS_TRANSDUC_2"/>
    <property type="match status" value="1"/>
</dbReference>
<dbReference type="InterPro" id="IPR000727">
    <property type="entry name" value="T_SNARE_dom"/>
</dbReference>
<evidence type="ECO:0000256" key="3">
    <source>
        <dbReference type="ARBA" id="ARBA00022500"/>
    </source>
</evidence>
<evidence type="ECO:0000259" key="12">
    <source>
        <dbReference type="PROSITE" id="PS50111"/>
    </source>
</evidence>
<dbReference type="Gene3D" id="1.10.287.950">
    <property type="entry name" value="Methyl-accepting chemotaxis protein"/>
    <property type="match status" value="1"/>
</dbReference>
<feature type="domain" description="T-SNARE coiled-coil homology" evidence="13">
    <location>
        <begin position="615"/>
        <end position="677"/>
    </location>
</feature>
<dbReference type="PROSITE" id="PS50885">
    <property type="entry name" value="HAMP"/>
    <property type="match status" value="1"/>
</dbReference>
<dbReference type="Proteomes" id="UP000435648">
    <property type="component" value="Chromosome"/>
</dbReference>
<dbReference type="AlphaFoldDB" id="A0A857C557"/>
<dbReference type="Pfam" id="PF02743">
    <property type="entry name" value="dCache_1"/>
    <property type="match status" value="1"/>
</dbReference>
<keyword evidence="2" id="KW-1003">Cell membrane</keyword>
<evidence type="ECO:0000313" key="15">
    <source>
        <dbReference type="EMBL" id="QGZ34120.1"/>
    </source>
</evidence>